<name>A0ABR4MF53_9PEZI</name>
<comment type="caution">
    <text evidence="3">The sequence shown here is derived from an EMBL/GenBank/DDBJ whole genome shotgun (WGS) entry which is preliminary data.</text>
</comment>
<sequence>MEAGALADTLNAVNANNTADDVADNAEALQISQFPDDVLPPEGTYESREALFAAANAWAKPRGYAFTTGKSKKTKNGRTKVVVACDRTRRPPNPLATRKRRTSSRVTSCNFSVLAKESAHDGSWTLVHRPGSEYAQHNHPPSEDPSAHPAHRALQKKDLTMISDLVAAGVAPRSIRTYLYNTTDTLATPKDIQNQIATAKRDLCQKDSSIQASSTNSAKKASGARSRSIRKPI</sequence>
<feature type="compositionally biased region" description="Low complexity" evidence="2">
    <location>
        <begin position="217"/>
        <end position="226"/>
    </location>
</feature>
<comment type="similarity">
    <text evidence="1">Belongs to the aldehyde dehydrogenase family.</text>
</comment>
<dbReference type="Proteomes" id="UP001610728">
    <property type="component" value="Unassembled WGS sequence"/>
</dbReference>
<accession>A0ABR4MF53</accession>
<proteinExistence type="inferred from homology"/>
<reference evidence="3 4" key="1">
    <citation type="submission" date="2020-05" db="EMBL/GenBank/DDBJ databases">
        <title>Ceratocystis lukuohia genome.</title>
        <authorList>
            <person name="Harrington T.C."/>
            <person name="Kim K."/>
            <person name="Mayers C.G."/>
        </authorList>
    </citation>
    <scope>NUCLEOTIDE SEQUENCE [LARGE SCALE GENOMIC DNA]</scope>
    <source>
        <strain evidence="3 4">C4212</strain>
    </source>
</reference>
<feature type="region of interest" description="Disordered" evidence="2">
    <location>
        <begin position="131"/>
        <end position="151"/>
    </location>
</feature>
<dbReference type="GeneID" id="98120084"/>
<feature type="compositionally biased region" description="Polar residues" evidence="2">
    <location>
        <begin position="206"/>
        <end position="216"/>
    </location>
</feature>
<dbReference type="EMBL" id="JABSNW010000006">
    <property type="protein sequence ID" value="KAL2886858.1"/>
    <property type="molecule type" value="Genomic_DNA"/>
</dbReference>
<dbReference type="PANTHER" id="PTHR43866:SF3">
    <property type="entry name" value="METHYLMALONATE-SEMIALDEHYDE DEHYDROGENASE [ACYLATING], MITOCHONDRIAL"/>
    <property type="match status" value="1"/>
</dbReference>
<evidence type="ECO:0000313" key="4">
    <source>
        <dbReference type="Proteomes" id="UP001610728"/>
    </source>
</evidence>
<dbReference type="PANTHER" id="PTHR43866">
    <property type="entry name" value="MALONATE-SEMIALDEHYDE DEHYDROGENASE"/>
    <property type="match status" value="1"/>
</dbReference>
<evidence type="ECO:0000256" key="1">
    <source>
        <dbReference type="ARBA" id="ARBA00009986"/>
    </source>
</evidence>
<evidence type="ECO:0000256" key="2">
    <source>
        <dbReference type="SAM" id="MobiDB-lite"/>
    </source>
</evidence>
<dbReference type="RefSeq" id="XP_070858038.1">
    <property type="nucleotide sequence ID" value="XM_071001202.1"/>
</dbReference>
<organism evidence="3 4">
    <name type="scientific">Ceratocystis lukuohia</name>
    <dbReference type="NCBI Taxonomy" id="2019550"/>
    <lineage>
        <taxon>Eukaryota</taxon>
        <taxon>Fungi</taxon>
        <taxon>Dikarya</taxon>
        <taxon>Ascomycota</taxon>
        <taxon>Pezizomycotina</taxon>
        <taxon>Sordariomycetes</taxon>
        <taxon>Hypocreomycetidae</taxon>
        <taxon>Microascales</taxon>
        <taxon>Ceratocystidaceae</taxon>
        <taxon>Ceratocystis</taxon>
    </lineage>
</organism>
<protein>
    <submittedName>
        <fullName evidence="3">PKS-NRPS hybrid synthetase</fullName>
    </submittedName>
</protein>
<gene>
    <name evidence="3" type="ORF">HOO65_060688</name>
</gene>
<dbReference type="InterPro" id="IPR010061">
    <property type="entry name" value="MeMal-semiAld_DH"/>
</dbReference>
<keyword evidence="4" id="KW-1185">Reference proteome</keyword>
<evidence type="ECO:0000313" key="3">
    <source>
        <dbReference type="EMBL" id="KAL2886858.1"/>
    </source>
</evidence>
<feature type="region of interest" description="Disordered" evidence="2">
    <location>
        <begin position="206"/>
        <end position="233"/>
    </location>
</feature>